<feature type="compositionally biased region" description="Basic residues" evidence="1">
    <location>
        <begin position="38"/>
        <end position="49"/>
    </location>
</feature>
<comment type="caution">
    <text evidence="3">The sequence shown here is derived from an EMBL/GenBank/DDBJ whole genome shotgun (WGS) entry which is preliminary data.</text>
</comment>
<name>A0A835YY43_9STRA</name>
<feature type="signal peptide" evidence="2">
    <location>
        <begin position="1"/>
        <end position="26"/>
    </location>
</feature>
<evidence type="ECO:0000313" key="4">
    <source>
        <dbReference type="Proteomes" id="UP000664859"/>
    </source>
</evidence>
<protein>
    <submittedName>
        <fullName evidence="3">Uncharacterized protein</fullName>
    </submittedName>
</protein>
<feature type="region of interest" description="Disordered" evidence="1">
    <location>
        <begin position="29"/>
        <end position="49"/>
    </location>
</feature>
<feature type="chain" id="PRO_5032458342" evidence="2">
    <location>
        <begin position="27"/>
        <end position="173"/>
    </location>
</feature>
<organism evidence="3 4">
    <name type="scientific">Tribonema minus</name>
    <dbReference type="NCBI Taxonomy" id="303371"/>
    <lineage>
        <taxon>Eukaryota</taxon>
        <taxon>Sar</taxon>
        <taxon>Stramenopiles</taxon>
        <taxon>Ochrophyta</taxon>
        <taxon>PX clade</taxon>
        <taxon>Xanthophyceae</taxon>
        <taxon>Tribonematales</taxon>
        <taxon>Tribonemataceae</taxon>
        <taxon>Tribonema</taxon>
    </lineage>
</organism>
<evidence type="ECO:0000256" key="2">
    <source>
        <dbReference type="SAM" id="SignalP"/>
    </source>
</evidence>
<evidence type="ECO:0000313" key="3">
    <source>
        <dbReference type="EMBL" id="KAG5183556.1"/>
    </source>
</evidence>
<reference evidence="3" key="1">
    <citation type="submission" date="2021-02" db="EMBL/GenBank/DDBJ databases">
        <title>First Annotated Genome of the Yellow-green Alga Tribonema minus.</title>
        <authorList>
            <person name="Mahan K.M."/>
        </authorList>
    </citation>
    <scope>NUCLEOTIDE SEQUENCE</scope>
    <source>
        <strain evidence="3">UTEX B ZZ1240</strain>
    </source>
</reference>
<dbReference type="Proteomes" id="UP000664859">
    <property type="component" value="Unassembled WGS sequence"/>
</dbReference>
<accession>A0A835YY43</accession>
<dbReference type="AlphaFoldDB" id="A0A835YY43"/>
<evidence type="ECO:0000256" key="1">
    <source>
        <dbReference type="SAM" id="MobiDB-lite"/>
    </source>
</evidence>
<proteinExistence type="predicted"/>
<keyword evidence="2" id="KW-0732">Signal</keyword>
<dbReference type="EMBL" id="JAFCMP010000201">
    <property type="protein sequence ID" value="KAG5183556.1"/>
    <property type="molecule type" value="Genomic_DNA"/>
</dbReference>
<sequence length="173" mass="17753">MASSFVVALHLLALLAVLGCPPGAAARNLRGSADTSGHKSHQALRQGHTHRQQLAAPAVAAAPAAAVIAPPAEAPQLSHSHSPCISQALACARDDLCSSCVSSMYFGALDDWELESGSCHSALGMIQAAFPPWCDASVRGTALHAMTTCAIDAALAHRPCRAKPPGSPVLSEY</sequence>
<keyword evidence="4" id="KW-1185">Reference proteome</keyword>
<gene>
    <name evidence="3" type="ORF">JKP88DRAFT_245194</name>
</gene>